<proteinExistence type="predicted"/>
<evidence type="ECO:0000313" key="1">
    <source>
        <dbReference type="Proteomes" id="UP000887563"/>
    </source>
</evidence>
<dbReference type="WBParaSite" id="Minc3s00170g06677">
    <property type="protein sequence ID" value="Minc3s00170g06677"/>
    <property type="gene ID" value="Minc3s00170g06677"/>
</dbReference>
<sequence>MEKKSWKSNERKANNRAVLNPINGVNTTIIRSVTAIRTRYNQASTTVAATPQMANIQEIPKDTQPGAVHE</sequence>
<evidence type="ECO:0000313" key="2">
    <source>
        <dbReference type="WBParaSite" id="Minc3s00170g06677"/>
    </source>
</evidence>
<keyword evidence="1" id="KW-1185">Reference proteome</keyword>
<reference evidence="2" key="1">
    <citation type="submission" date="2022-11" db="UniProtKB">
        <authorList>
            <consortium name="WormBaseParasite"/>
        </authorList>
    </citation>
    <scope>IDENTIFICATION</scope>
</reference>
<accession>A0A914KY62</accession>
<dbReference type="Proteomes" id="UP000887563">
    <property type="component" value="Unplaced"/>
</dbReference>
<dbReference type="AlphaFoldDB" id="A0A914KY62"/>
<name>A0A914KY62_MELIC</name>
<organism evidence="1 2">
    <name type="scientific">Meloidogyne incognita</name>
    <name type="common">Southern root-knot nematode worm</name>
    <name type="synonym">Oxyuris incognita</name>
    <dbReference type="NCBI Taxonomy" id="6306"/>
    <lineage>
        <taxon>Eukaryota</taxon>
        <taxon>Metazoa</taxon>
        <taxon>Ecdysozoa</taxon>
        <taxon>Nematoda</taxon>
        <taxon>Chromadorea</taxon>
        <taxon>Rhabditida</taxon>
        <taxon>Tylenchina</taxon>
        <taxon>Tylenchomorpha</taxon>
        <taxon>Tylenchoidea</taxon>
        <taxon>Meloidogynidae</taxon>
        <taxon>Meloidogyninae</taxon>
        <taxon>Meloidogyne</taxon>
        <taxon>Meloidogyne incognita group</taxon>
    </lineage>
</organism>
<protein>
    <submittedName>
        <fullName evidence="2">Uncharacterized protein</fullName>
    </submittedName>
</protein>